<dbReference type="AlphaFoldDB" id="A0A411Z4K6"/>
<dbReference type="OrthoDB" id="5395100at2"/>
<evidence type="ECO:0000313" key="2">
    <source>
        <dbReference type="Proteomes" id="UP000284547"/>
    </source>
</evidence>
<dbReference type="InterPro" id="IPR036365">
    <property type="entry name" value="PGBD-like_sf"/>
</dbReference>
<protein>
    <submittedName>
        <fullName evidence="1">TIGR02594 family protein</fullName>
    </submittedName>
</protein>
<dbReference type="InterPro" id="IPR013423">
    <property type="entry name" value="CHP02594"/>
</dbReference>
<keyword evidence="2" id="KW-1185">Reference proteome</keyword>
<proteinExistence type="predicted"/>
<comment type="caution">
    <text evidence="1">The sequence shown here is derived from an EMBL/GenBank/DDBJ whole genome shotgun (WGS) entry which is preliminary data.</text>
</comment>
<sequence length="222" mass="23824">MVSAPFQANTRESIRLVQTGLKGLGHDPGPLDGIWGKRTEGAMRAMLATAGKPVLADAVTDLPWMAEGKRFLGRHEIRDNSLLRKWLKSDGKTLGDPMKLPWCGDFVETCIRLALPGESFPGALGQNPYWARNWLRLGAEIAPCYGAVVVFERGSGGHVGFAVGEDATTLHVLGGNQSNAVTIARIAKSRLLGARWPATFPRPLSIRLPQMTAGGAVSTNEA</sequence>
<reference evidence="1 2" key="1">
    <citation type="submission" date="2018-08" db="EMBL/GenBank/DDBJ databases">
        <title>Flavobacterium tibetense sp. nov., isolated from a wetland YonghuCo on Tibetan Plateau.</title>
        <authorList>
            <person name="Phurbu D."/>
            <person name="Lu H."/>
            <person name="Xing P."/>
        </authorList>
    </citation>
    <scope>NUCLEOTIDE SEQUENCE [LARGE SCALE GENOMIC DNA]</scope>
    <source>
        <strain evidence="1 2">DJC</strain>
    </source>
</reference>
<dbReference type="Proteomes" id="UP000284547">
    <property type="component" value="Unassembled WGS sequence"/>
</dbReference>
<organism evidence="1 2">
    <name type="scientific">Pseudotabrizicola alkalilacus</name>
    <dbReference type="NCBI Taxonomy" id="2305252"/>
    <lineage>
        <taxon>Bacteria</taxon>
        <taxon>Pseudomonadati</taxon>
        <taxon>Pseudomonadota</taxon>
        <taxon>Alphaproteobacteria</taxon>
        <taxon>Rhodobacterales</taxon>
        <taxon>Paracoccaceae</taxon>
        <taxon>Pseudotabrizicola</taxon>
    </lineage>
</organism>
<accession>A0A411Z4K6</accession>
<dbReference type="EMBL" id="QWEY01000003">
    <property type="protein sequence ID" value="RGP38007.1"/>
    <property type="molecule type" value="Genomic_DNA"/>
</dbReference>
<dbReference type="Gene3D" id="1.10.101.10">
    <property type="entry name" value="PGBD-like superfamily/PGBD"/>
    <property type="match status" value="1"/>
</dbReference>
<name>A0A411Z4K6_9RHOB</name>
<dbReference type="InterPro" id="IPR036366">
    <property type="entry name" value="PGBDSf"/>
</dbReference>
<gene>
    <name evidence="1" type="ORF">D1012_08585</name>
</gene>
<dbReference type="NCBIfam" id="TIGR02594">
    <property type="entry name" value="TIGR02594 family protein"/>
    <property type="match status" value="1"/>
</dbReference>
<evidence type="ECO:0000313" key="1">
    <source>
        <dbReference type="EMBL" id="RGP38007.1"/>
    </source>
</evidence>
<dbReference type="SUPFAM" id="SSF47090">
    <property type="entry name" value="PGBD-like"/>
    <property type="match status" value="1"/>
</dbReference>